<feature type="domain" description="CN hydrolase" evidence="2">
    <location>
        <begin position="228"/>
        <end position="483"/>
    </location>
</feature>
<dbReference type="SUPFAM" id="SSF56317">
    <property type="entry name" value="Carbon-nitrogen hydrolase"/>
    <property type="match status" value="1"/>
</dbReference>
<evidence type="ECO:0000313" key="4">
    <source>
        <dbReference type="EMBL" id="TWT62013.1"/>
    </source>
</evidence>
<dbReference type="InterPro" id="IPR016181">
    <property type="entry name" value="Acyl_CoA_acyltransferase"/>
</dbReference>
<dbReference type="InterPro" id="IPR000182">
    <property type="entry name" value="GNAT_dom"/>
</dbReference>
<organism evidence="4 5">
    <name type="scientific">Rubinisphaera italica</name>
    <dbReference type="NCBI Taxonomy" id="2527969"/>
    <lineage>
        <taxon>Bacteria</taxon>
        <taxon>Pseudomonadati</taxon>
        <taxon>Planctomycetota</taxon>
        <taxon>Planctomycetia</taxon>
        <taxon>Planctomycetales</taxon>
        <taxon>Planctomycetaceae</taxon>
        <taxon>Rubinisphaera</taxon>
    </lineage>
</organism>
<dbReference type="CDD" id="cd04301">
    <property type="entry name" value="NAT_SF"/>
    <property type="match status" value="1"/>
</dbReference>
<dbReference type="PANTHER" id="PTHR23088:SF50">
    <property type="entry name" value="HYDROLASE YHCX"/>
    <property type="match status" value="1"/>
</dbReference>
<feature type="domain" description="N-acetyltransferase" evidence="3">
    <location>
        <begin position="13"/>
        <end position="212"/>
    </location>
</feature>
<dbReference type="PROSITE" id="PS51186">
    <property type="entry name" value="GNAT"/>
    <property type="match status" value="1"/>
</dbReference>
<dbReference type="EC" id="3.5.1.100" evidence="4"/>
<dbReference type="GO" id="GO:0016787">
    <property type="term" value="F:hydrolase activity"/>
    <property type="evidence" value="ECO:0007669"/>
    <property type="project" value="UniProtKB-KW"/>
</dbReference>
<dbReference type="PANTHER" id="PTHR23088">
    <property type="entry name" value="NITRILASE-RELATED"/>
    <property type="match status" value="1"/>
</dbReference>
<keyword evidence="5" id="KW-1185">Reference proteome</keyword>
<dbReference type="PROSITE" id="PS50263">
    <property type="entry name" value="CN_HYDROLASE"/>
    <property type="match status" value="1"/>
</dbReference>
<keyword evidence="4" id="KW-0378">Hydrolase</keyword>
<dbReference type="InterPro" id="IPR003010">
    <property type="entry name" value="C-N_Hydrolase"/>
</dbReference>
<accession>A0A5C5XI44</accession>
<name>A0A5C5XI44_9PLAN</name>
<dbReference type="AlphaFoldDB" id="A0A5C5XI44"/>
<evidence type="ECO:0000259" key="3">
    <source>
        <dbReference type="PROSITE" id="PS51186"/>
    </source>
</evidence>
<dbReference type="InterPro" id="IPR036526">
    <property type="entry name" value="C-N_Hydrolase_sf"/>
</dbReference>
<evidence type="ECO:0000313" key="5">
    <source>
        <dbReference type="Proteomes" id="UP000316095"/>
    </source>
</evidence>
<dbReference type="GO" id="GO:0016747">
    <property type="term" value="F:acyltransferase activity, transferring groups other than amino-acyl groups"/>
    <property type="evidence" value="ECO:0007669"/>
    <property type="project" value="InterPro"/>
</dbReference>
<dbReference type="Pfam" id="PF00795">
    <property type="entry name" value="CN_hydrolase"/>
    <property type="match status" value="1"/>
</dbReference>
<dbReference type="OrthoDB" id="9811121at2"/>
<dbReference type="Pfam" id="PF00583">
    <property type="entry name" value="Acetyltransf_1"/>
    <property type="match status" value="1"/>
</dbReference>
<reference evidence="4 5" key="1">
    <citation type="submission" date="2019-02" db="EMBL/GenBank/DDBJ databases">
        <title>Deep-cultivation of Planctomycetes and their phenomic and genomic characterization uncovers novel biology.</title>
        <authorList>
            <person name="Wiegand S."/>
            <person name="Jogler M."/>
            <person name="Boedeker C."/>
            <person name="Pinto D."/>
            <person name="Vollmers J."/>
            <person name="Rivas-Marin E."/>
            <person name="Kohn T."/>
            <person name="Peeters S.H."/>
            <person name="Heuer A."/>
            <person name="Rast P."/>
            <person name="Oberbeckmann S."/>
            <person name="Bunk B."/>
            <person name="Jeske O."/>
            <person name="Meyerdierks A."/>
            <person name="Storesund J.E."/>
            <person name="Kallscheuer N."/>
            <person name="Luecker S."/>
            <person name="Lage O.M."/>
            <person name="Pohl T."/>
            <person name="Merkel B.J."/>
            <person name="Hornburger P."/>
            <person name="Mueller R.-W."/>
            <person name="Bruemmer F."/>
            <person name="Labrenz M."/>
            <person name="Spormann A.M."/>
            <person name="Op Den Camp H."/>
            <person name="Overmann J."/>
            <person name="Amann R."/>
            <person name="Jetten M.S.M."/>
            <person name="Mascher T."/>
            <person name="Medema M.H."/>
            <person name="Devos D.P."/>
            <person name="Kaster A.-K."/>
            <person name="Ovreas L."/>
            <person name="Rohde M."/>
            <person name="Galperin M.Y."/>
            <person name="Jogler C."/>
        </authorList>
    </citation>
    <scope>NUCLEOTIDE SEQUENCE [LARGE SCALE GENOMIC DNA]</scope>
    <source>
        <strain evidence="4 5">Pan54</strain>
    </source>
</reference>
<dbReference type="InterPro" id="IPR001110">
    <property type="entry name" value="UPF0012_CS"/>
</dbReference>
<comment type="caution">
    <text evidence="4">The sequence shown here is derived from an EMBL/GenBank/DDBJ whole genome shotgun (WGS) entry which is preliminary data.</text>
</comment>
<dbReference type="PROSITE" id="PS01227">
    <property type="entry name" value="UPF0012"/>
    <property type="match status" value="1"/>
</dbReference>
<protein>
    <submittedName>
        <fullName evidence="4">(R)-stereoselective amidase</fullName>
        <ecNumber evidence="4">3.5.1.100</ecNumber>
    </submittedName>
</protein>
<dbReference type="CDD" id="cd07574">
    <property type="entry name" value="nitrilase_Rim1_like"/>
    <property type="match status" value="1"/>
</dbReference>
<comment type="similarity">
    <text evidence="1">Belongs to the carbon-nitrogen hydrolase superfamily. NIT1/NIT2 family.</text>
</comment>
<sequence length="519" mass="59766">MPALDLSEFEWKTVLRKLTIDDFNELIALQELCFPGMAVWDIAQIESQIANFPEGQLCIEIDGQLAATSSSLMLQYDPDMAWYDWKKVADDGYIRNHNPKGDTLYGIEIMVHPDFRGMKLARRLYEARKEICRQKNLRRIIIGGRIPGYSEHADKLTAREYVDQVFDKKLYDPVLTAQIANGFFLQGLISNYFPTDTHSKGYATFLEWKNLDYLPKSKRRVAHTIEPIRLAVVQYEMRQISGFEDFARQCEFFIDTASEYHSDFVVFPELFTTQLLSCTSVTRPGHAARHLAEYTPQYLDLLTELAVKYDINIIGGSQFVIENETLYNISYLFRRDGTLGKQYKIHITPSERKWWGVLPGDRVEVFDTDCGRVAILICYDIEFPELVRIAAQKGAQIIFVPFNTDTRHGYLRIRHCALARCVENHVYVAVSGCTGNLPFVENSDIHYAQSAIFTPADAEFARDAIAAECNANIETMIIHDVDLEQVRRHKLGGSVQNWNDRRRDLYKVVYKEDGEDREV</sequence>
<gene>
    <name evidence="4" type="primary">ramA</name>
    <name evidence="4" type="ORF">Pan54_27520</name>
</gene>
<evidence type="ECO:0000259" key="2">
    <source>
        <dbReference type="PROSITE" id="PS50263"/>
    </source>
</evidence>
<dbReference type="Proteomes" id="UP000316095">
    <property type="component" value="Unassembled WGS sequence"/>
</dbReference>
<evidence type="ECO:0000256" key="1">
    <source>
        <dbReference type="ARBA" id="ARBA00010613"/>
    </source>
</evidence>
<dbReference type="RefSeq" id="WP_146503918.1">
    <property type="nucleotide sequence ID" value="NZ_SJPG01000001.1"/>
</dbReference>
<dbReference type="EMBL" id="SJPG01000001">
    <property type="protein sequence ID" value="TWT62013.1"/>
    <property type="molecule type" value="Genomic_DNA"/>
</dbReference>
<dbReference type="Gene3D" id="3.40.630.30">
    <property type="match status" value="1"/>
</dbReference>
<dbReference type="SUPFAM" id="SSF55729">
    <property type="entry name" value="Acyl-CoA N-acyltransferases (Nat)"/>
    <property type="match status" value="1"/>
</dbReference>
<dbReference type="Gene3D" id="3.60.110.10">
    <property type="entry name" value="Carbon-nitrogen hydrolase"/>
    <property type="match status" value="1"/>
</dbReference>
<proteinExistence type="inferred from homology"/>